<dbReference type="GO" id="GO:0004252">
    <property type="term" value="F:serine-type endopeptidase activity"/>
    <property type="evidence" value="ECO:0007669"/>
    <property type="project" value="InterPro"/>
</dbReference>
<evidence type="ECO:0000256" key="3">
    <source>
        <dbReference type="ARBA" id="ARBA00022801"/>
    </source>
</evidence>
<dbReference type="Pfam" id="PF13180">
    <property type="entry name" value="PDZ_2"/>
    <property type="match status" value="1"/>
</dbReference>
<dbReference type="RefSeq" id="WP_106305530.1">
    <property type="nucleotide sequence ID" value="NZ_PVWO01000158.1"/>
</dbReference>
<comment type="caution">
    <text evidence="6">The sequence shown here is derived from an EMBL/GenBank/DDBJ whole genome shotgun (WGS) entry which is preliminary data.</text>
</comment>
<dbReference type="AlphaFoldDB" id="A0A2T1GEB2"/>
<evidence type="ECO:0000313" key="7">
    <source>
        <dbReference type="Proteomes" id="UP000238937"/>
    </source>
</evidence>
<keyword evidence="2 6" id="KW-0645">Protease</keyword>
<dbReference type="SUPFAM" id="SSF50156">
    <property type="entry name" value="PDZ domain-like"/>
    <property type="match status" value="1"/>
</dbReference>
<dbReference type="PANTHER" id="PTHR22939">
    <property type="entry name" value="SERINE PROTEASE FAMILY S1C HTRA-RELATED"/>
    <property type="match status" value="1"/>
</dbReference>
<reference evidence="6 7" key="1">
    <citation type="submission" date="2018-03" db="EMBL/GenBank/DDBJ databases">
        <title>The ancient ancestry and fast evolution of plastids.</title>
        <authorList>
            <person name="Moore K.R."/>
            <person name="Magnabosco C."/>
            <person name="Momper L."/>
            <person name="Gold D.A."/>
            <person name="Bosak T."/>
            <person name="Fournier G.P."/>
        </authorList>
    </citation>
    <scope>NUCLEOTIDE SEQUENCE [LARGE SCALE GENOMIC DNA]</scope>
    <source>
        <strain evidence="6 7">CCALA 037</strain>
    </source>
</reference>
<dbReference type="Gene3D" id="2.30.42.10">
    <property type="match status" value="1"/>
</dbReference>
<dbReference type="Pfam" id="PF13365">
    <property type="entry name" value="Trypsin_2"/>
    <property type="match status" value="1"/>
</dbReference>
<dbReference type="GO" id="GO:0006508">
    <property type="term" value="P:proteolysis"/>
    <property type="evidence" value="ECO:0007669"/>
    <property type="project" value="UniProtKB-KW"/>
</dbReference>
<dbReference type="PROSITE" id="PS50106">
    <property type="entry name" value="PDZ"/>
    <property type="match status" value="1"/>
</dbReference>
<feature type="domain" description="PDZ" evidence="5">
    <location>
        <begin position="316"/>
        <end position="390"/>
    </location>
</feature>
<dbReference type="InterPro" id="IPR036034">
    <property type="entry name" value="PDZ_sf"/>
</dbReference>
<organism evidence="6 7">
    <name type="scientific">Chamaesiphon polymorphus CCALA 037</name>
    <dbReference type="NCBI Taxonomy" id="2107692"/>
    <lineage>
        <taxon>Bacteria</taxon>
        <taxon>Bacillati</taxon>
        <taxon>Cyanobacteriota</taxon>
        <taxon>Cyanophyceae</taxon>
        <taxon>Gomontiellales</taxon>
        <taxon>Chamaesiphonaceae</taxon>
        <taxon>Chamaesiphon</taxon>
    </lineage>
</organism>
<dbReference type="OrthoDB" id="9807133at2"/>
<protein>
    <submittedName>
        <fullName evidence="6">Serine protease</fullName>
    </submittedName>
</protein>
<evidence type="ECO:0000256" key="4">
    <source>
        <dbReference type="SAM" id="MobiDB-lite"/>
    </source>
</evidence>
<dbReference type="InterPro" id="IPR009003">
    <property type="entry name" value="Peptidase_S1_PA"/>
</dbReference>
<keyword evidence="7" id="KW-1185">Reference proteome</keyword>
<comment type="similarity">
    <text evidence="1">Belongs to the peptidase S1C family.</text>
</comment>
<sequence length="435" mass="45619">MSEPQEKLPIQDRSPDQAPIDNRIAPATNTAVNRLRQGSKYFSLLLLSTVASCSFGYLAAKEQLPTAIESPAVANSPIASSSSILATANNSFITQVVDKVGPAVVRINASTTVASRSASGDYIDDPILRRFFGNGSTAPNRSTEREVRQGTGSGFVIDNQGRIMTNAHVVSGASRVTVTLRDGRTIPGRVRGLDLVTDVAVIEVDKKNLPSIPIGNSDAIKPGEWAIAIGNPLGLDNTVTAGIISGTGRTSAEIGARDKRVNYIQTDAAINPGNSGGPLLNAAGQVIGVNTAILRGTQGLGFAIPINTAQRIASQLIANGKVEHPFLGIQMIDLTSQLKEDINNDANANLKIDVEQGSLIARVVRNSPAASAGIRPGDVILNVNGKPVRNSNQVQQAIEKTKIGSSFPVQLRRNGQTITLNVTPVAAPPITAAQE</sequence>
<name>A0A2T1GEB2_9CYAN</name>
<proteinExistence type="inferred from homology"/>
<feature type="region of interest" description="Disordered" evidence="4">
    <location>
        <begin position="1"/>
        <end position="22"/>
    </location>
</feature>
<keyword evidence="3" id="KW-0378">Hydrolase</keyword>
<feature type="compositionally biased region" description="Basic and acidic residues" evidence="4">
    <location>
        <begin position="1"/>
        <end position="15"/>
    </location>
</feature>
<evidence type="ECO:0000256" key="1">
    <source>
        <dbReference type="ARBA" id="ARBA00010541"/>
    </source>
</evidence>
<gene>
    <name evidence="6" type="ORF">C7B77_13605</name>
</gene>
<dbReference type="InterPro" id="IPR048172">
    <property type="entry name" value="HhoA_HhoB_HtrA-like"/>
</dbReference>
<dbReference type="PRINTS" id="PR00834">
    <property type="entry name" value="PROTEASES2C"/>
</dbReference>
<evidence type="ECO:0000259" key="5">
    <source>
        <dbReference type="PROSITE" id="PS50106"/>
    </source>
</evidence>
<dbReference type="NCBIfam" id="NF041521">
    <property type="entry name" value="HhoA_HhoB_HtrA"/>
    <property type="match status" value="1"/>
</dbReference>
<accession>A0A2T1GEB2</accession>
<dbReference type="Gene3D" id="2.40.10.120">
    <property type="match status" value="1"/>
</dbReference>
<dbReference type="SMART" id="SM00228">
    <property type="entry name" value="PDZ"/>
    <property type="match status" value="1"/>
</dbReference>
<evidence type="ECO:0000313" key="6">
    <source>
        <dbReference type="EMBL" id="PSB55872.1"/>
    </source>
</evidence>
<dbReference type="EMBL" id="PVWO01000158">
    <property type="protein sequence ID" value="PSB55872.1"/>
    <property type="molecule type" value="Genomic_DNA"/>
</dbReference>
<dbReference type="InterPro" id="IPR001940">
    <property type="entry name" value="Peptidase_S1C"/>
</dbReference>
<dbReference type="SUPFAM" id="SSF50494">
    <property type="entry name" value="Trypsin-like serine proteases"/>
    <property type="match status" value="1"/>
</dbReference>
<dbReference type="PANTHER" id="PTHR22939:SF129">
    <property type="entry name" value="SERINE PROTEASE HTRA2, MITOCHONDRIAL"/>
    <property type="match status" value="1"/>
</dbReference>
<dbReference type="InterPro" id="IPR001478">
    <property type="entry name" value="PDZ"/>
</dbReference>
<dbReference type="Proteomes" id="UP000238937">
    <property type="component" value="Unassembled WGS sequence"/>
</dbReference>
<evidence type="ECO:0000256" key="2">
    <source>
        <dbReference type="ARBA" id="ARBA00022670"/>
    </source>
</evidence>